<dbReference type="EMBL" id="KE007246">
    <property type="protein sequence ID" value="EOQ98974.1"/>
    <property type="molecule type" value="Genomic_DNA"/>
</dbReference>
<accession>R9AA99</accession>
<dbReference type="OrthoDB" id="10415894at2759"/>
<reference evidence="2" key="1">
    <citation type="journal article" date="2013" name="BMC Genomics">
        <title>Genome and transcriptome sequencing of the halophilic fungus Wallemia ichthyophaga: haloadaptations present and absent.</title>
        <authorList>
            <person name="Zajc J."/>
            <person name="Liu Y."/>
            <person name="Dai W."/>
            <person name="Yang Z."/>
            <person name="Hu J."/>
            <person name="Gostincar C."/>
            <person name="Gunde-Cimerman N."/>
        </authorList>
    </citation>
    <scope>NUCLEOTIDE SEQUENCE [LARGE SCALE GENOMIC DNA]</scope>
    <source>
        <strain evidence="2">EXF-994 / CBS 113033</strain>
    </source>
</reference>
<organism evidence="1 2">
    <name type="scientific">Wallemia ichthyophaga (strain EXF-994 / CBS 113033)</name>
    <dbReference type="NCBI Taxonomy" id="1299270"/>
    <lineage>
        <taxon>Eukaryota</taxon>
        <taxon>Fungi</taxon>
        <taxon>Dikarya</taxon>
        <taxon>Basidiomycota</taxon>
        <taxon>Wallemiomycotina</taxon>
        <taxon>Wallemiomycetes</taxon>
        <taxon>Wallemiales</taxon>
        <taxon>Wallemiaceae</taxon>
        <taxon>Wallemia</taxon>
    </lineage>
</organism>
<dbReference type="AlphaFoldDB" id="R9AA99"/>
<dbReference type="OMA" id="DIANAHR"/>
<dbReference type="KEGG" id="wic:J056_002636"/>
<dbReference type="GeneID" id="20375588"/>
<evidence type="ECO:0000313" key="2">
    <source>
        <dbReference type="Proteomes" id="UP000014064"/>
    </source>
</evidence>
<dbReference type="HOGENOM" id="CLU_654185_0_0_1"/>
<protein>
    <submittedName>
        <fullName evidence="1">Uncharacterized protein</fullName>
    </submittedName>
</protein>
<gene>
    <name evidence="1" type="ORF">J056_002636</name>
</gene>
<evidence type="ECO:0000313" key="1">
    <source>
        <dbReference type="EMBL" id="EOQ98974.1"/>
    </source>
</evidence>
<proteinExistence type="predicted"/>
<sequence>MRVEGNTLTGLTSRTARTAKGNLSSIKTAKLLESVPRATRCLATQLRSGHFPTTKSYRYRFKLTDSAKCSTCRLDDTIPHRIFICSRHIMARIALRRKILALGIRFELGPMLRNAKSLQALYEFFKPQISHSHRLLPVRSLKGLVNPFKAAAAVRTQALPRAAHSSTRLSSRTIHRNSFHTLGHLCVTRSATRPAFGNFASRTPQAGLGCARTYATGRGAVDAIQNINVFARCTLNLLGEDHLDSLQASQLRREREDDHLTNMKSYFDVPACKTVLVAPLSSSLSHLLTETKPLHTDSASANGVLFDDTFVRDLVSLRVSSNVHAKRLDALCASVQSVADTLEVTSSASGLLIVKATFDGTAKEIGKLIHDKLDRLVLDDIANAHRFSGWYRLYQLDGDTVLHDMVSKSFYLPDPDQTLN</sequence>
<name>R9AA99_WALI9</name>
<keyword evidence="2" id="KW-1185">Reference proteome</keyword>
<dbReference type="RefSeq" id="XP_009270176.1">
    <property type="nucleotide sequence ID" value="XM_009271901.1"/>
</dbReference>
<dbReference type="Proteomes" id="UP000014064">
    <property type="component" value="Unassembled WGS sequence"/>
</dbReference>